<keyword evidence="4" id="KW-1185">Reference proteome</keyword>
<dbReference type="PANTHER" id="PTHR11091">
    <property type="entry name" value="OXIDOREDUCTASE-RELATED"/>
    <property type="match status" value="1"/>
</dbReference>
<organism evidence="3 4">
    <name type="scientific">Phyllobacterium sophorae</name>
    <dbReference type="NCBI Taxonomy" id="1520277"/>
    <lineage>
        <taxon>Bacteria</taxon>
        <taxon>Pseudomonadati</taxon>
        <taxon>Pseudomonadota</taxon>
        <taxon>Alphaproteobacteria</taxon>
        <taxon>Hyphomicrobiales</taxon>
        <taxon>Phyllobacteriaceae</taxon>
        <taxon>Phyllobacterium</taxon>
    </lineage>
</organism>
<dbReference type="InterPro" id="IPR043144">
    <property type="entry name" value="Mal/L-sulf/L-lact_DH-like_ah"/>
</dbReference>
<accession>A0A2P7B339</accession>
<evidence type="ECO:0000313" key="3">
    <source>
        <dbReference type="EMBL" id="PSH60859.1"/>
    </source>
</evidence>
<comment type="similarity">
    <text evidence="1">Belongs to the LDH2/MDH2 oxidoreductase family.</text>
</comment>
<dbReference type="Gene3D" id="3.30.1370.60">
    <property type="entry name" value="Hypothetical oxidoreductase yiak, domain 2"/>
    <property type="match status" value="1"/>
</dbReference>
<dbReference type="InterPro" id="IPR043143">
    <property type="entry name" value="Mal/L-sulf/L-lact_DH-like_NADP"/>
</dbReference>
<gene>
    <name evidence="3" type="ORF">CU103_25155</name>
</gene>
<reference evidence="4" key="1">
    <citation type="submission" date="2017-11" db="EMBL/GenBank/DDBJ databases">
        <authorList>
            <person name="Kuznetsova I."/>
            <person name="Sazanova A."/>
            <person name="Chirak E."/>
            <person name="Safronova V."/>
            <person name="Willems A."/>
        </authorList>
    </citation>
    <scope>NUCLEOTIDE SEQUENCE [LARGE SCALE GENOMIC DNA]</scope>
    <source>
        <strain evidence="4">CCBAU 03422</strain>
    </source>
</reference>
<sequence>MIVPAEEARNLATRVLRLHGAPEAHAQLQVDLLLEAELRGFASHGLLRLPRIVERIRNGVADPAAIGSPEWILPGFLRIDGQMGLGPVIALKALDEICEHARQVGVAVAAIHNSNHLGMLAWYAERVAEADQIALCFSTSEALVHPWGGREAMIGTNPIAIGIPARPFPFVMDMATSLVAMGKIHDYANRGEAIPDQWALDRNGEPTTDPEAAKSGAIAPFGGAKGYALGLAFELLVSALARSALGKSVQGTLDSTNVCNKGDVFIVLSPGTDSGCNNELSRYLDAIRNCAPIEGFSSVSIPGDRSRMCRAERLKSGICLPDDVWRELQALANWENHQGGL</sequence>
<dbReference type="PANTHER" id="PTHR11091:SF0">
    <property type="entry name" value="MALATE DEHYDROGENASE"/>
    <property type="match status" value="1"/>
</dbReference>
<dbReference type="InterPro" id="IPR003767">
    <property type="entry name" value="Malate/L-lactate_DH-like"/>
</dbReference>
<comment type="caution">
    <text evidence="3">The sequence shown here is derived from an EMBL/GenBank/DDBJ whole genome shotgun (WGS) entry which is preliminary data.</text>
</comment>
<dbReference type="Gene3D" id="3.30.60.50">
    <property type="entry name" value="Hypothetical oxidoreductase yiak, domain 3"/>
    <property type="match status" value="1"/>
</dbReference>
<name>A0A2P7B339_9HYPH</name>
<evidence type="ECO:0000256" key="1">
    <source>
        <dbReference type="ARBA" id="ARBA00006056"/>
    </source>
</evidence>
<evidence type="ECO:0000313" key="4">
    <source>
        <dbReference type="Proteomes" id="UP000241764"/>
    </source>
</evidence>
<dbReference type="Pfam" id="PF02615">
    <property type="entry name" value="Ldh_2"/>
    <property type="match status" value="1"/>
</dbReference>
<dbReference type="AlphaFoldDB" id="A0A2P7B339"/>
<dbReference type="InterPro" id="IPR036111">
    <property type="entry name" value="Mal/L-sulfo/L-lacto_DH-like_sf"/>
</dbReference>
<dbReference type="Gene3D" id="1.10.1530.10">
    <property type="match status" value="1"/>
</dbReference>
<keyword evidence="2" id="KW-0560">Oxidoreductase</keyword>
<dbReference type="RefSeq" id="WP_106666768.1">
    <property type="nucleotide sequence ID" value="NZ_PGGM01000015.1"/>
</dbReference>
<dbReference type="OrthoDB" id="9811519at2"/>
<protein>
    <submittedName>
        <fullName evidence="3">Dehydrogenase</fullName>
    </submittedName>
</protein>
<dbReference type="EMBL" id="PGGM01000015">
    <property type="protein sequence ID" value="PSH60859.1"/>
    <property type="molecule type" value="Genomic_DNA"/>
</dbReference>
<proteinExistence type="inferred from homology"/>
<dbReference type="GO" id="GO:0016491">
    <property type="term" value="F:oxidoreductase activity"/>
    <property type="evidence" value="ECO:0007669"/>
    <property type="project" value="UniProtKB-KW"/>
</dbReference>
<dbReference type="Proteomes" id="UP000241764">
    <property type="component" value="Unassembled WGS sequence"/>
</dbReference>
<dbReference type="SUPFAM" id="SSF89733">
    <property type="entry name" value="L-sulfolactate dehydrogenase-like"/>
    <property type="match status" value="1"/>
</dbReference>
<evidence type="ECO:0000256" key="2">
    <source>
        <dbReference type="ARBA" id="ARBA00023002"/>
    </source>
</evidence>